<dbReference type="PANTHER" id="PTHR23235">
    <property type="entry name" value="KRUEPPEL-LIKE TRANSCRIPTION FACTOR"/>
    <property type="match status" value="1"/>
</dbReference>
<dbReference type="Ensembl" id="ENSPMGT00000015474.1">
    <property type="protein sequence ID" value="ENSPMGP00000014506.1"/>
    <property type="gene ID" value="ENSPMGG00000011889.1"/>
</dbReference>
<dbReference type="SUPFAM" id="SSF57667">
    <property type="entry name" value="beta-beta-alpha zinc fingers"/>
    <property type="match status" value="1"/>
</dbReference>
<proteinExistence type="predicted"/>
<dbReference type="GO" id="GO:0000981">
    <property type="term" value="F:DNA-binding transcription factor activity, RNA polymerase II-specific"/>
    <property type="evidence" value="ECO:0007669"/>
    <property type="project" value="TreeGrafter"/>
</dbReference>
<evidence type="ECO:0000256" key="6">
    <source>
        <dbReference type="ARBA" id="ARBA00023242"/>
    </source>
</evidence>
<sequence length="225" mass="24782">PPKGGVLDTLEGLCLSAGLGTPWGPTGGAGGHVRGEGSLGLCLNSPNAPFKGPYEVLFKSVVSRFRSRVCPPQYTSSIFVTFIPTTSHNNQPVSLVQSRTLEDRSEDPLSRPIESHRISILERDNDQTASQNANLGRSENSLPHLPNSSVEVGVSGRHFGFNPYSVEAKKEKICPYCGKCFERSAHLERHKMIHTGEKPFQCETCGRCFNQKCSLKEHRKIHIRV</sequence>
<evidence type="ECO:0000313" key="11">
    <source>
        <dbReference type="Proteomes" id="UP000261520"/>
    </source>
</evidence>
<accession>A0A3B4ADD4</accession>
<feature type="region of interest" description="Disordered" evidence="8">
    <location>
        <begin position="91"/>
        <end position="110"/>
    </location>
</feature>
<evidence type="ECO:0000256" key="8">
    <source>
        <dbReference type="SAM" id="MobiDB-lite"/>
    </source>
</evidence>
<dbReference type="GO" id="GO:0008270">
    <property type="term" value="F:zinc ion binding"/>
    <property type="evidence" value="ECO:0007669"/>
    <property type="project" value="UniProtKB-KW"/>
</dbReference>
<reference evidence="10" key="1">
    <citation type="submission" date="2025-08" db="UniProtKB">
        <authorList>
            <consortium name="Ensembl"/>
        </authorList>
    </citation>
    <scope>IDENTIFICATION</scope>
</reference>
<evidence type="ECO:0000259" key="9">
    <source>
        <dbReference type="PROSITE" id="PS50157"/>
    </source>
</evidence>
<feature type="domain" description="C2H2-type" evidence="9">
    <location>
        <begin position="172"/>
        <end position="199"/>
    </location>
</feature>
<dbReference type="PROSITE" id="PS50157">
    <property type="entry name" value="ZINC_FINGER_C2H2_2"/>
    <property type="match status" value="2"/>
</dbReference>
<keyword evidence="4 7" id="KW-0863">Zinc-finger</keyword>
<evidence type="ECO:0000313" key="10">
    <source>
        <dbReference type="Ensembl" id="ENSPMGP00000014506.1"/>
    </source>
</evidence>
<keyword evidence="11" id="KW-1185">Reference proteome</keyword>
<dbReference type="SMART" id="SM00355">
    <property type="entry name" value="ZnF_C2H2"/>
    <property type="match status" value="2"/>
</dbReference>
<dbReference type="InterPro" id="IPR036236">
    <property type="entry name" value="Znf_C2H2_sf"/>
</dbReference>
<dbReference type="Proteomes" id="UP000261520">
    <property type="component" value="Unplaced"/>
</dbReference>
<organism evidence="10 11">
    <name type="scientific">Periophthalmus magnuspinnatus</name>
    <dbReference type="NCBI Taxonomy" id="409849"/>
    <lineage>
        <taxon>Eukaryota</taxon>
        <taxon>Metazoa</taxon>
        <taxon>Chordata</taxon>
        <taxon>Craniata</taxon>
        <taxon>Vertebrata</taxon>
        <taxon>Euteleostomi</taxon>
        <taxon>Actinopterygii</taxon>
        <taxon>Neopterygii</taxon>
        <taxon>Teleostei</taxon>
        <taxon>Neoteleostei</taxon>
        <taxon>Acanthomorphata</taxon>
        <taxon>Gobiaria</taxon>
        <taxon>Gobiiformes</taxon>
        <taxon>Gobioidei</taxon>
        <taxon>Gobiidae</taxon>
        <taxon>Oxudercinae</taxon>
        <taxon>Periophthalmus</taxon>
    </lineage>
</organism>
<dbReference type="STRING" id="409849.ENSPMGP00000014506"/>
<dbReference type="FunFam" id="3.30.160.60:FF:000557">
    <property type="entry name" value="zinc finger and SCAN domain-containing protein 29"/>
    <property type="match status" value="1"/>
</dbReference>
<evidence type="ECO:0000256" key="3">
    <source>
        <dbReference type="ARBA" id="ARBA00022737"/>
    </source>
</evidence>
<evidence type="ECO:0000256" key="5">
    <source>
        <dbReference type="ARBA" id="ARBA00022833"/>
    </source>
</evidence>
<dbReference type="Pfam" id="PF00096">
    <property type="entry name" value="zf-C2H2"/>
    <property type="match status" value="2"/>
</dbReference>
<keyword evidence="3" id="KW-0677">Repeat</keyword>
<reference evidence="10" key="2">
    <citation type="submission" date="2025-09" db="UniProtKB">
        <authorList>
            <consortium name="Ensembl"/>
        </authorList>
    </citation>
    <scope>IDENTIFICATION</scope>
</reference>
<dbReference type="GO" id="GO:0000978">
    <property type="term" value="F:RNA polymerase II cis-regulatory region sequence-specific DNA binding"/>
    <property type="evidence" value="ECO:0007669"/>
    <property type="project" value="TreeGrafter"/>
</dbReference>
<feature type="region of interest" description="Disordered" evidence="8">
    <location>
        <begin position="122"/>
        <end position="146"/>
    </location>
</feature>
<evidence type="ECO:0000256" key="7">
    <source>
        <dbReference type="PROSITE-ProRule" id="PRU00042"/>
    </source>
</evidence>
<keyword evidence="2" id="KW-0479">Metal-binding</keyword>
<evidence type="ECO:0000256" key="2">
    <source>
        <dbReference type="ARBA" id="ARBA00022723"/>
    </source>
</evidence>
<name>A0A3B4ADD4_9GOBI</name>
<keyword evidence="5" id="KW-0862">Zinc</keyword>
<dbReference type="PROSITE" id="PS00028">
    <property type="entry name" value="ZINC_FINGER_C2H2_1"/>
    <property type="match status" value="2"/>
</dbReference>
<dbReference type="PANTHER" id="PTHR23235:SF178">
    <property type="entry name" value="C2H2-TYPE DOMAIN-CONTAINING PROTEIN-RELATED"/>
    <property type="match status" value="1"/>
</dbReference>
<feature type="compositionally biased region" description="Basic and acidic residues" evidence="8">
    <location>
        <begin position="100"/>
        <end position="110"/>
    </location>
</feature>
<dbReference type="GO" id="GO:0005634">
    <property type="term" value="C:nucleus"/>
    <property type="evidence" value="ECO:0007669"/>
    <property type="project" value="UniProtKB-SubCell"/>
</dbReference>
<dbReference type="InterPro" id="IPR013087">
    <property type="entry name" value="Znf_C2H2_type"/>
</dbReference>
<dbReference type="FunFam" id="3.30.160.60:FF:001498">
    <property type="entry name" value="Zinc finger protein 404"/>
    <property type="match status" value="1"/>
</dbReference>
<dbReference type="AlphaFoldDB" id="A0A3B4ADD4"/>
<feature type="domain" description="C2H2-type" evidence="9">
    <location>
        <begin position="200"/>
        <end position="225"/>
    </location>
</feature>
<keyword evidence="6" id="KW-0539">Nucleus</keyword>
<comment type="subcellular location">
    <subcellularLocation>
        <location evidence="1">Nucleus</location>
    </subcellularLocation>
</comment>
<dbReference type="Gene3D" id="3.30.160.60">
    <property type="entry name" value="Classic Zinc Finger"/>
    <property type="match status" value="2"/>
</dbReference>
<feature type="compositionally biased region" description="Polar residues" evidence="8">
    <location>
        <begin position="127"/>
        <end position="146"/>
    </location>
</feature>
<protein>
    <recommendedName>
        <fullName evidence="9">C2H2-type domain-containing protein</fullName>
    </recommendedName>
</protein>
<evidence type="ECO:0000256" key="1">
    <source>
        <dbReference type="ARBA" id="ARBA00004123"/>
    </source>
</evidence>
<evidence type="ECO:0000256" key="4">
    <source>
        <dbReference type="ARBA" id="ARBA00022771"/>
    </source>
</evidence>